<organism evidence="1 2">
    <name type="scientific">Trichonephila inaurata madagascariensis</name>
    <dbReference type="NCBI Taxonomy" id="2747483"/>
    <lineage>
        <taxon>Eukaryota</taxon>
        <taxon>Metazoa</taxon>
        <taxon>Ecdysozoa</taxon>
        <taxon>Arthropoda</taxon>
        <taxon>Chelicerata</taxon>
        <taxon>Arachnida</taxon>
        <taxon>Araneae</taxon>
        <taxon>Araneomorphae</taxon>
        <taxon>Entelegynae</taxon>
        <taxon>Araneoidea</taxon>
        <taxon>Nephilidae</taxon>
        <taxon>Trichonephila</taxon>
        <taxon>Trichonephila inaurata</taxon>
    </lineage>
</organism>
<dbReference type="Proteomes" id="UP000886998">
    <property type="component" value="Unassembled WGS sequence"/>
</dbReference>
<evidence type="ECO:0000313" key="1">
    <source>
        <dbReference type="EMBL" id="GFY47497.1"/>
    </source>
</evidence>
<keyword evidence="2" id="KW-1185">Reference proteome</keyword>
<proteinExistence type="predicted"/>
<comment type="caution">
    <text evidence="1">The sequence shown here is derived from an EMBL/GenBank/DDBJ whole genome shotgun (WGS) entry which is preliminary data.</text>
</comment>
<evidence type="ECO:0000313" key="2">
    <source>
        <dbReference type="Proteomes" id="UP000886998"/>
    </source>
</evidence>
<gene>
    <name evidence="1" type="ORF">TNIN_162301</name>
</gene>
<reference evidence="1" key="1">
    <citation type="submission" date="2020-08" db="EMBL/GenBank/DDBJ databases">
        <title>Multicomponent nature underlies the extraordinary mechanical properties of spider dragline silk.</title>
        <authorList>
            <person name="Kono N."/>
            <person name="Nakamura H."/>
            <person name="Mori M."/>
            <person name="Yoshida Y."/>
            <person name="Ohtoshi R."/>
            <person name="Malay A.D."/>
            <person name="Moran D.A.P."/>
            <person name="Tomita M."/>
            <person name="Numata K."/>
            <person name="Arakawa K."/>
        </authorList>
    </citation>
    <scope>NUCLEOTIDE SEQUENCE</scope>
</reference>
<accession>A0A8X6X5N4</accession>
<dbReference type="AlphaFoldDB" id="A0A8X6X5N4"/>
<protein>
    <submittedName>
        <fullName evidence="1">Uncharacterized protein</fullName>
    </submittedName>
</protein>
<sequence length="121" mass="14085">MWYVWNPYVRDAINPYYELMASRLMAYRTLSIRERSGENARHVKSSTGMIRLLSPHQDRNGIHCRISIDAIRRTASVWHVIIPICDYDAVLLKAVVVTCIFSLCEIDRNSHRPYNVSINGY</sequence>
<name>A0A8X6X5N4_9ARAC</name>
<dbReference type="EMBL" id="BMAV01005976">
    <property type="protein sequence ID" value="GFY47497.1"/>
    <property type="molecule type" value="Genomic_DNA"/>
</dbReference>